<dbReference type="Pfam" id="PF11776">
    <property type="entry name" value="RcnB"/>
    <property type="match status" value="1"/>
</dbReference>
<gene>
    <name evidence="3" type="ordered locus">Fraau_0445</name>
</gene>
<feature type="region of interest" description="Disordered" evidence="1">
    <location>
        <begin position="22"/>
        <end position="78"/>
    </location>
</feature>
<keyword evidence="4" id="KW-1185">Reference proteome</keyword>
<proteinExistence type="predicted"/>
<dbReference type="STRING" id="767434.Fraau_0445"/>
<accession>H8L499</accession>
<keyword evidence="2" id="KW-0732">Signal</keyword>
<dbReference type="PROSITE" id="PS51257">
    <property type="entry name" value="PROKAR_LIPOPROTEIN"/>
    <property type="match status" value="1"/>
</dbReference>
<dbReference type="RefSeq" id="WP_014401938.1">
    <property type="nucleotide sequence ID" value="NC_017033.1"/>
</dbReference>
<dbReference type="InterPro" id="IPR024572">
    <property type="entry name" value="RcnB"/>
</dbReference>
<dbReference type="KEGG" id="fau:Fraau_0445"/>
<dbReference type="OrthoDB" id="6025819at2"/>
<evidence type="ECO:0000256" key="1">
    <source>
        <dbReference type="SAM" id="MobiDB-lite"/>
    </source>
</evidence>
<evidence type="ECO:0000256" key="2">
    <source>
        <dbReference type="SAM" id="SignalP"/>
    </source>
</evidence>
<evidence type="ECO:0000313" key="3">
    <source>
        <dbReference type="EMBL" id="AFC84932.1"/>
    </source>
</evidence>
<dbReference type="AlphaFoldDB" id="H8L499"/>
<feature type="signal peptide" evidence="2">
    <location>
        <begin position="1"/>
        <end position="21"/>
    </location>
</feature>
<protein>
    <submittedName>
        <fullName evidence="3">Putative integral membrane protein</fullName>
    </submittedName>
</protein>
<feature type="chain" id="PRO_5003613450" evidence="2">
    <location>
        <begin position="22"/>
        <end position="137"/>
    </location>
</feature>
<dbReference type="eggNOG" id="COG5455">
    <property type="taxonomic scope" value="Bacteria"/>
</dbReference>
<feature type="compositionally biased region" description="Gly residues" evidence="1">
    <location>
        <begin position="25"/>
        <end position="59"/>
    </location>
</feature>
<name>H8L499_FRAAD</name>
<dbReference type="Proteomes" id="UP000005234">
    <property type="component" value="Chromosome"/>
</dbReference>
<sequence>MKKTALALVLALISCTGLAVAQSGPPGGGDRPGPQGGQNHGRPGGGGHQGAHGRGGQGRGRPQPGWGSNGWRGGQPHRWARGDNFNHYYRGPTYIVNDYSRYRLRPPPRGYHWVRDNGGNYLLVAIASGVIADLLLH</sequence>
<reference evidence="3" key="1">
    <citation type="submission" date="2012-02" db="EMBL/GenBank/DDBJ databases">
        <title>The complete genome of Frateuria aurantia DSM 6220.</title>
        <authorList>
            <consortium name="US DOE Joint Genome Institute (JGI-PGF)"/>
            <person name="Lucas S."/>
            <person name="Copeland A."/>
            <person name="Lapidus A."/>
            <person name="Glavina del Rio T."/>
            <person name="Dalin E."/>
            <person name="Tice H."/>
            <person name="Bruce D."/>
            <person name="Goodwin L."/>
            <person name="Pitluck S."/>
            <person name="Peters L."/>
            <person name="Ovchinnikova G."/>
            <person name="Teshima H."/>
            <person name="Kyrpides N."/>
            <person name="Mavromatis K."/>
            <person name="Ivanova N."/>
            <person name="Brettin T."/>
            <person name="Detter J.C."/>
            <person name="Han C."/>
            <person name="Larimer F."/>
            <person name="Land M."/>
            <person name="Hauser L."/>
            <person name="Markowitz V."/>
            <person name="Cheng J.-F."/>
            <person name="Hugenholtz P."/>
            <person name="Woyke T."/>
            <person name="Wu D."/>
            <person name="Brambilla E."/>
            <person name="Klenk H.-P."/>
            <person name="Eisen J.A."/>
        </authorList>
    </citation>
    <scope>NUCLEOTIDE SEQUENCE</scope>
    <source>
        <strain evidence="3">DSM 6220</strain>
    </source>
</reference>
<dbReference type="Gene3D" id="3.10.450.160">
    <property type="entry name" value="inner membrane protein cigr"/>
    <property type="match status" value="1"/>
</dbReference>
<dbReference type="HOGENOM" id="CLU_102089_0_1_6"/>
<organism evidence="3 4">
    <name type="scientific">Frateuria aurantia (strain ATCC 33424 / DSM 6220 / KCTC 2777 / LMG 1558 / NBRC 3245 / NCIMB 13370)</name>
    <name type="common">Acetobacter aurantius</name>
    <dbReference type="NCBI Taxonomy" id="767434"/>
    <lineage>
        <taxon>Bacteria</taxon>
        <taxon>Pseudomonadati</taxon>
        <taxon>Pseudomonadota</taxon>
        <taxon>Gammaproteobacteria</taxon>
        <taxon>Lysobacterales</taxon>
        <taxon>Rhodanobacteraceae</taxon>
        <taxon>Frateuria</taxon>
    </lineage>
</organism>
<evidence type="ECO:0000313" key="4">
    <source>
        <dbReference type="Proteomes" id="UP000005234"/>
    </source>
</evidence>
<dbReference type="EMBL" id="CP003350">
    <property type="protein sequence ID" value="AFC84932.1"/>
    <property type="molecule type" value="Genomic_DNA"/>
</dbReference>